<dbReference type="AlphaFoldDB" id="A0AAD4EL08"/>
<comment type="caution">
    <text evidence="1">The sequence shown here is derived from an EMBL/GenBank/DDBJ whole genome shotgun (WGS) entry which is preliminary data.</text>
</comment>
<protein>
    <submittedName>
        <fullName evidence="1">Uncharacterized protein</fullName>
    </submittedName>
</protein>
<name>A0AAD4EL08_9AGAM</name>
<dbReference type="Proteomes" id="UP001195769">
    <property type="component" value="Unassembled WGS sequence"/>
</dbReference>
<dbReference type="EMBL" id="JABBWK010000001">
    <property type="protein sequence ID" value="KAG1908140.1"/>
    <property type="molecule type" value="Genomic_DNA"/>
</dbReference>
<proteinExistence type="predicted"/>
<accession>A0AAD4EL08</accession>
<sequence length="209" mass="23713">MTERLLGCHSSPFNQMRLQRLSRAIHGCFYAQALVTVTVQSDEVTNFQRLWRCEGTGYPYYTEIRRQSFFLVQRRRKHAYSRSLRTTEIPTFHLLEITGGQLQHIFGVYIPIPPLIITMKDGSLTFGGINNGSHVLINSGTTDARGLFHARYTENLYCGTAPYYLATGAILLQGCFRRGKLFTRCRKKGVVLANDDVHGLTSEHAVPRV</sequence>
<gene>
    <name evidence="1" type="ORF">F5891DRAFT_1803</name>
</gene>
<organism evidence="1 2">
    <name type="scientific">Suillus fuscotomentosus</name>
    <dbReference type="NCBI Taxonomy" id="1912939"/>
    <lineage>
        <taxon>Eukaryota</taxon>
        <taxon>Fungi</taxon>
        <taxon>Dikarya</taxon>
        <taxon>Basidiomycota</taxon>
        <taxon>Agaricomycotina</taxon>
        <taxon>Agaricomycetes</taxon>
        <taxon>Agaricomycetidae</taxon>
        <taxon>Boletales</taxon>
        <taxon>Suillineae</taxon>
        <taxon>Suillaceae</taxon>
        <taxon>Suillus</taxon>
    </lineage>
</organism>
<dbReference type="GeneID" id="64665111"/>
<evidence type="ECO:0000313" key="1">
    <source>
        <dbReference type="EMBL" id="KAG1908140.1"/>
    </source>
</evidence>
<dbReference type="RefSeq" id="XP_041233715.1">
    <property type="nucleotide sequence ID" value="XM_041370813.1"/>
</dbReference>
<keyword evidence="2" id="KW-1185">Reference proteome</keyword>
<evidence type="ECO:0000313" key="2">
    <source>
        <dbReference type="Proteomes" id="UP001195769"/>
    </source>
</evidence>
<reference evidence="1" key="1">
    <citation type="journal article" date="2020" name="New Phytol.">
        <title>Comparative genomics reveals dynamic genome evolution in host specialist ectomycorrhizal fungi.</title>
        <authorList>
            <person name="Lofgren L.A."/>
            <person name="Nguyen N.H."/>
            <person name="Vilgalys R."/>
            <person name="Ruytinx J."/>
            <person name="Liao H.L."/>
            <person name="Branco S."/>
            <person name="Kuo A."/>
            <person name="LaButti K."/>
            <person name="Lipzen A."/>
            <person name="Andreopoulos W."/>
            <person name="Pangilinan J."/>
            <person name="Riley R."/>
            <person name="Hundley H."/>
            <person name="Na H."/>
            <person name="Barry K."/>
            <person name="Grigoriev I.V."/>
            <person name="Stajich J.E."/>
            <person name="Kennedy P.G."/>
        </authorList>
    </citation>
    <scope>NUCLEOTIDE SEQUENCE</scope>
    <source>
        <strain evidence="1">FC203</strain>
    </source>
</reference>